<evidence type="ECO:0000313" key="4">
    <source>
        <dbReference type="EMBL" id="RCS54090.1"/>
    </source>
</evidence>
<feature type="domain" description="Aerotolerance regulator N-terminal" evidence="2">
    <location>
        <begin position="1"/>
        <end position="77"/>
    </location>
</feature>
<sequence length="700" mass="75428">MTFASPWILALGLAAATIPVVVHLLTRPKPVRMPLSTLRFVREAVQQRRAAHWLRDFLILALRTLAILLIAIAFAGPRWGSPALIKEDAGDTVRVVVLDKSQSMAAADGKTTLMQRARSVAEKYLQYRSGLRSNVILAGAQPQAVFDNVSTNFEALREELARTDAQAEQLDIRAALELAARQLAPTDADDKRRRELIVISDFQRTNWGSVTFDALPPDTKIQLESVAPAQTNANLAVLRAVCRPLGARRDRLQLEVAIGNYSSTGREGTVEITLGDAVYALNATFPPQEVTLLTQEVPAPSAGWQWGETRLVDAADALPADDKRPLVIRLRGEPTYAIVTQQSEGGQLSSSRILGYGLAPEWDGEATSLRLERIDPSRLDNQSLVDADLITLDHCGKLSPEHIGLLARQIRLGHPVLYVTSEAVDAVNLNALATAAQIDLPVALAPPQTGTSRRDMHLAPAVTPRPPLAMFGDNLPALVDQLVFAGGLSASASSTKATDERIRAVYQDGTPAIIVATSAGGGSLAILNMDLAQSNIWKTGALVPILDELIQELLANDAPEEVYLSGEPLVARIDTAGAAQSLKIIHEESDGKPATPHGELVDDGDATIWQWNDPNQPGVYRVENQGETVFAAAVALPAEESDLSVLPAEVVRDRLAAGYEVAYNASSEKLVAQDDLWKWFTVGAVMCLLAEVAALLAFRN</sequence>
<feature type="transmembrane region" description="Helical" evidence="1">
    <location>
        <begin position="6"/>
        <end position="26"/>
    </location>
</feature>
<feature type="domain" description="VWFA" evidence="3">
    <location>
        <begin position="95"/>
        <end position="202"/>
    </location>
</feature>
<evidence type="ECO:0000256" key="1">
    <source>
        <dbReference type="SAM" id="Phobius"/>
    </source>
</evidence>
<keyword evidence="1" id="KW-0472">Membrane</keyword>
<dbReference type="Gene3D" id="3.40.50.410">
    <property type="entry name" value="von Willebrand factor, type A domain"/>
    <property type="match status" value="1"/>
</dbReference>
<dbReference type="InterPro" id="IPR024163">
    <property type="entry name" value="Aerotolerance_reg_N"/>
</dbReference>
<dbReference type="OrthoDB" id="251753at2"/>
<feature type="transmembrane region" description="Helical" evidence="1">
    <location>
        <begin position="57"/>
        <end position="76"/>
    </location>
</feature>
<protein>
    <submittedName>
        <fullName evidence="4">VWA domain-containing protein</fullName>
    </submittedName>
</protein>
<dbReference type="Pfam" id="PF07584">
    <property type="entry name" value="BatA"/>
    <property type="match status" value="1"/>
</dbReference>
<proteinExistence type="predicted"/>
<dbReference type="InterPro" id="IPR036465">
    <property type="entry name" value="vWFA_dom_sf"/>
</dbReference>
<dbReference type="PANTHER" id="PTHR37464">
    <property type="entry name" value="BLL2463 PROTEIN"/>
    <property type="match status" value="1"/>
</dbReference>
<keyword evidence="1" id="KW-0812">Transmembrane</keyword>
<evidence type="ECO:0000313" key="5">
    <source>
        <dbReference type="Proteomes" id="UP000253562"/>
    </source>
</evidence>
<reference evidence="4 5" key="1">
    <citation type="submission" date="2018-07" db="EMBL/GenBank/DDBJ databases">
        <title>Comparative genomes isolates from brazilian mangrove.</title>
        <authorList>
            <person name="De Araujo J.E."/>
            <person name="Taketani R.G."/>
            <person name="Silva M.C.P."/>
            <person name="Lourenco M.V."/>
            <person name="Oliveira V.M."/>
            <person name="Andreote F.D."/>
        </authorList>
    </citation>
    <scope>NUCLEOTIDE SEQUENCE [LARGE SCALE GENOMIC DNA]</scope>
    <source>
        <strain evidence="4 5">HEX PRIS-MGV</strain>
    </source>
</reference>
<dbReference type="InterPro" id="IPR002035">
    <property type="entry name" value="VWF_A"/>
</dbReference>
<organism evidence="4 5">
    <name type="scientific">Bremerella cremea</name>
    <dbReference type="NCBI Taxonomy" id="1031537"/>
    <lineage>
        <taxon>Bacteria</taxon>
        <taxon>Pseudomonadati</taxon>
        <taxon>Planctomycetota</taxon>
        <taxon>Planctomycetia</taxon>
        <taxon>Pirellulales</taxon>
        <taxon>Pirellulaceae</taxon>
        <taxon>Bremerella</taxon>
    </lineage>
</organism>
<dbReference type="PANTHER" id="PTHR37464:SF1">
    <property type="entry name" value="BLL2463 PROTEIN"/>
    <property type="match status" value="1"/>
</dbReference>
<evidence type="ECO:0000259" key="3">
    <source>
        <dbReference type="Pfam" id="PF13519"/>
    </source>
</evidence>
<gene>
    <name evidence="4" type="ORF">DTL42_02760</name>
</gene>
<dbReference type="InterPro" id="IPR011933">
    <property type="entry name" value="Double_TM_dom"/>
</dbReference>
<name>A0A368KUI4_9BACT</name>
<dbReference type="EMBL" id="QPEX01000010">
    <property type="protein sequence ID" value="RCS54090.1"/>
    <property type="molecule type" value="Genomic_DNA"/>
</dbReference>
<dbReference type="RefSeq" id="WP_114367157.1">
    <property type="nucleotide sequence ID" value="NZ_QPEX01000010.1"/>
</dbReference>
<dbReference type="Proteomes" id="UP000253562">
    <property type="component" value="Unassembled WGS sequence"/>
</dbReference>
<dbReference type="SUPFAM" id="SSF53300">
    <property type="entry name" value="vWA-like"/>
    <property type="match status" value="1"/>
</dbReference>
<dbReference type="Pfam" id="PF13519">
    <property type="entry name" value="VWA_2"/>
    <property type="match status" value="1"/>
</dbReference>
<dbReference type="CDD" id="cd00198">
    <property type="entry name" value="vWFA"/>
    <property type="match status" value="1"/>
</dbReference>
<dbReference type="AlphaFoldDB" id="A0A368KUI4"/>
<evidence type="ECO:0000259" key="2">
    <source>
        <dbReference type="Pfam" id="PF07584"/>
    </source>
</evidence>
<comment type="caution">
    <text evidence="4">The sequence shown here is derived from an EMBL/GenBank/DDBJ whole genome shotgun (WGS) entry which is preliminary data.</text>
</comment>
<dbReference type="NCBIfam" id="TIGR02226">
    <property type="entry name" value="two_anch"/>
    <property type="match status" value="1"/>
</dbReference>
<feature type="transmembrane region" description="Helical" evidence="1">
    <location>
        <begin position="676"/>
        <end position="698"/>
    </location>
</feature>
<keyword evidence="1" id="KW-1133">Transmembrane helix</keyword>
<accession>A0A368KUI4</accession>